<dbReference type="AlphaFoldDB" id="A0A0E0G3K1"/>
<name>A0A0E0G3K1_ORYNI</name>
<feature type="region of interest" description="Disordered" evidence="1">
    <location>
        <begin position="42"/>
        <end position="82"/>
    </location>
</feature>
<accession>A0A0E0G3K1</accession>
<dbReference type="Gramene" id="ONIVA02G09710.1">
    <property type="protein sequence ID" value="ONIVA02G09710.1"/>
    <property type="gene ID" value="ONIVA02G09710"/>
</dbReference>
<reference evidence="3" key="1">
    <citation type="submission" date="2015-04" db="UniProtKB">
        <authorList>
            <consortium name="EnsemblPlants"/>
        </authorList>
    </citation>
    <scope>IDENTIFICATION</scope>
    <source>
        <strain evidence="3">SL10</strain>
    </source>
</reference>
<evidence type="ECO:0000313" key="4">
    <source>
        <dbReference type="Proteomes" id="UP000006591"/>
    </source>
</evidence>
<evidence type="ECO:0000313" key="3">
    <source>
        <dbReference type="EnsemblPlants" id="ONIVA02G09710.1"/>
    </source>
</evidence>
<keyword evidence="2" id="KW-0732">Signal</keyword>
<sequence>MARPRRLRLLAIVQLAVVLWLAATSGYRCKLDAVPPPPTELVHVGRPPATPPSPMGNRPPRPLPPVCPPEGCSGQQAAGRQP</sequence>
<feature type="signal peptide" evidence="2">
    <location>
        <begin position="1"/>
        <end position="26"/>
    </location>
</feature>
<evidence type="ECO:0000256" key="1">
    <source>
        <dbReference type="SAM" id="MobiDB-lite"/>
    </source>
</evidence>
<reference evidence="3" key="2">
    <citation type="submission" date="2018-04" db="EMBL/GenBank/DDBJ databases">
        <title>OnivRS2 (Oryza nivara Reference Sequence Version 2).</title>
        <authorList>
            <person name="Zhang J."/>
            <person name="Kudrna D."/>
            <person name="Lee S."/>
            <person name="Talag J."/>
            <person name="Rajasekar S."/>
            <person name="Welchert J."/>
            <person name="Hsing Y.-I."/>
            <person name="Wing R.A."/>
        </authorList>
    </citation>
    <scope>NUCLEOTIDE SEQUENCE [LARGE SCALE GENOMIC DNA]</scope>
    <source>
        <strain evidence="3">SL10</strain>
    </source>
</reference>
<feature type="compositionally biased region" description="Pro residues" evidence="1">
    <location>
        <begin position="48"/>
        <end position="68"/>
    </location>
</feature>
<dbReference type="HOGENOM" id="CLU_194831_0_0_1"/>
<organism evidence="3">
    <name type="scientific">Oryza nivara</name>
    <name type="common">Indian wild rice</name>
    <name type="synonym">Oryza sativa f. spontanea</name>
    <dbReference type="NCBI Taxonomy" id="4536"/>
    <lineage>
        <taxon>Eukaryota</taxon>
        <taxon>Viridiplantae</taxon>
        <taxon>Streptophyta</taxon>
        <taxon>Embryophyta</taxon>
        <taxon>Tracheophyta</taxon>
        <taxon>Spermatophyta</taxon>
        <taxon>Magnoliopsida</taxon>
        <taxon>Liliopsida</taxon>
        <taxon>Poales</taxon>
        <taxon>Poaceae</taxon>
        <taxon>BOP clade</taxon>
        <taxon>Oryzoideae</taxon>
        <taxon>Oryzeae</taxon>
        <taxon>Oryzinae</taxon>
        <taxon>Oryza</taxon>
    </lineage>
</organism>
<proteinExistence type="predicted"/>
<dbReference type="OMA" id="YRCKLDA"/>
<dbReference type="EnsemblPlants" id="ONIVA02G09710.1">
    <property type="protein sequence ID" value="ONIVA02G09710.1"/>
    <property type="gene ID" value="ONIVA02G09710"/>
</dbReference>
<evidence type="ECO:0000256" key="2">
    <source>
        <dbReference type="SAM" id="SignalP"/>
    </source>
</evidence>
<feature type="chain" id="PRO_5002360256" evidence="2">
    <location>
        <begin position="27"/>
        <end position="82"/>
    </location>
</feature>
<keyword evidence="4" id="KW-1185">Reference proteome</keyword>
<feature type="compositionally biased region" description="Polar residues" evidence="1">
    <location>
        <begin position="73"/>
        <end position="82"/>
    </location>
</feature>
<protein>
    <submittedName>
        <fullName evidence="3">Uncharacterized protein</fullName>
    </submittedName>
</protein>
<dbReference type="Proteomes" id="UP000006591">
    <property type="component" value="Chromosome 2"/>
</dbReference>